<evidence type="ECO:0000313" key="2">
    <source>
        <dbReference type="Proteomes" id="UP000199623"/>
    </source>
</evidence>
<evidence type="ECO:0008006" key="3">
    <source>
        <dbReference type="Google" id="ProtNLM"/>
    </source>
</evidence>
<name>A0A1G7QFJ0_9PSEU</name>
<proteinExistence type="predicted"/>
<dbReference type="RefSeq" id="WP_090048382.1">
    <property type="nucleotide sequence ID" value="NZ_FNCC01000004.1"/>
</dbReference>
<protein>
    <recommendedName>
        <fullName evidence="3">IrrE N-terminal-like domain-containing protein</fullName>
    </recommendedName>
</protein>
<reference evidence="2" key="1">
    <citation type="submission" date="2016-10" db="EMBL/GenBank/DDBJ databases">
        <authorList>
            <person name="Varghese N."/>
            <person name="Submissions S."/>
        </authorList>
    </citation>
    <scope>NUCLEOTIDE SEQUENCE [LARGE SCALE GENOMIC DNA]</scope>
    <source>
        <strain evidence="2">CGMCC 4.3506</strain>
    </source>
</reference>
<dbReference type="AlphaFoldDB" id="A0A1G7QFJ0"/>
<sequence>MNRRKLRKLVDEVARDLDLPPDATHRDASRRVCELMSERLGRPVDVRFAAISNAVCLSGATALLENGTYLVICADSQSWYHRLHVLLHEFAHVLLQHQPVALGRSEGLRKLAPHLLPRMAQIIAGRTTLTEDEEREAENLADHLLERLTEHRVWSDTAATAEPAHVRRVAELLEGRSRWVRRDDL</sequence>
<dbReference type="OrthoDB" id="3474549at2"/>
<accession>A0A1G7QFJ0</accession>
<keyword evidence="2" id="KW-1185">Reference proteome</keyword>
<gene>
    <name evidence="1" type="ORF">SAMN05216553_104404</name>
</gene>
<dbReference type="EMBL" id="FNCC01000004">
    <property type="protein sequence ID" value="SDF96699.1"/>
    <property type="molecule type" value="Genomic_DNA"/>
</dbReference>
<dbReference type="Proteomes" id="UP000199623">
    <property type="component" value="Unassembled WGS sequence"/>
</dbReference>
<organism evidence="1 2">
    <name type="scientific">Lentzea fradiae</name>
    <dbReference type="NCBI Taxonomy" id="200378"/>
    <lineage>
        <taxon>Bacteria</taxon>
        <taxon>Bacillati</taxon>
        <taxon>Actinomycetota</taxon>
        <taxon>Actinomycetes</taxon>
        <taxon>Pseudonocardiales</taxon>
        <taxon>Pseudonocardiaceae</taxon>
        <taxon>Lentzea</taxon>
    </lineage>
</organism>
<evidence type="ECO:0000313" key="1">
    <source>
        <dbReference type="EMBL" id="SDF96699.1"/>
    </source>
</evidence>
<dbReference type="STRING" id="200378.SAMN05216553_104404"/>